<dbReference type="AlphaFoldDB" id="A0A1T4PB89"/>
<keyword evidence="1" id="KW-0732">Signal</keyword>
<feature type="signal peptide" evidence="1">
    <location>
        <begin position="1"/>
        <end position="24"/>
    </location>
</feature>
<evidence type="ECO:0000256" key="1">
    <source>
        <dbReference type="SAM" id="SignalP"/>
    </source>
</evidence>
<sequence>MSRQIVYHLQLLICFILSGVAAQAAPLPTQNKQASAPVVFSIVPAQAEPGAQVVLAVSSIHDGLKLTLGGDPLTWRALNNRRIAFDIPPEAAPGQYSLMVTAQDGVSRTYVFTVLPLKPVAINIDPDRVTSCTSGSAREVTIHGRNFNASSQLLFDGAIIRSSVSPPDTIKFTAPTVRDGLHQVAVKNGDMTSTPLGLSIINTPDITSITIGNDHVNSYELIIEGDNFLQTSTAMVNGVRVDSGNGPQPERLLYQDCTRMIYERHPYSPAPKELRIQVVNPGGATSRTVMVTAP</sequence>
<dbReference type="Proteomes" id="UP000190102">
    <property type="component" value="Unassembled WGS sequence"/>
</dbReference>
<feature type="domain" description="IPT/TIG" evidence="2">
    <location>
        <begin position="130"/>
        <end position="196"/>
    </location>
</feature>
<dbReference type="STRING" id="115783.SAMN02745119_01916"/>
<keyword evidence="4" id="KW-1185">Reference proteome</keyword>
<dbReference type="EMBL" id="FUWR01000009">
    <property type="protein sequence ID" value="SJZ88810.1"/>
    <property type="molecule type" value="Genomic_DNA"/>
</dbReference>
<evidence type="ECO:0000259" key="2">
    <source>
        <dbReference type="Pfam" id="PF01833"/>
    </source>
</evidence>
<dbReference type="RefSeq" id="WP_161947467.1">
    <property type="nucleotide sequence ID" value="NZ_FUWR01000009.1"/>
</dbReference>
<name>A0A1T4PB89_9BACT</name>
<dbReference type="Gene3D" id="2.60.40.10">
    <property type="entry name" value="Immunoglobulins"/>
    <property type="match status" value="2"/>
</dbReference>
<organism evidence="3 4">
    <name type="scientific">Trichlorobacter thiogenes</name>
    <dbReference type="NCBI Taxonomy" id="115783"/>
    <lineage>
        <taxon>Bacteria</taxon>
        <taxon>Pseudomonadati</taxon>
        <taxon>Thermodesulfobacteriota</taxon>
        <taxon>Desulfuromonadia</taxon>
        <taxon>Geobacterales</taxon>
        <taxon>Geobacteraceae</taxon>
        <taxon>Trichlorobacter</taxon>
    </lineage>
</organism>
<dbReference type="InterPro" id="IPR002909">
    <property type="entry name" value="IPT_dom"/>
</dbReference>
<feature type="chain" id="PRO_5013182412" evidence="1">
    <location>
        <begin position="25"/>
        <end position="294"/>
    </location>
</feature>
<dbReference type="SUPFAM" id="SSF81296">
    <property type="entry name" value="E set domains"/>
    <property type="match status" value="2"/>
</dbReference>
<dbReference type="InterPro" id="IPR013783">
    <property type="entry name" value="Ig-like_fold"/>
</dbReference>
<proteinExistence type="predicted"/>
<reference evidence="4" key="1">
    <citation type="submission" date="2017-02" db="EMBL/GenBank/DDBJ databases">
        <authorList>
            <person name="Varghese N."/>
            <person name="Submissions S."/>
        </authorList>
    </citation>
    <scope>NUCLEOTIDE SEQUENCE [LARGE SCALE GENOMIC DNA]</scope>
    <source>
        <strain evidence="4">ATCC BAA-34</strain>
    </source>
</reference>
<dbReference type="Pfam" id="PF01833">
    <property type="entry name" value="TIG"/>
    <property type="match status" value="1"/>
</dbReference>
<protein>
    <submittedName>
        <fullName evidence="3">IPT/TIG domain-containing protein</fullName>
    </submittedName>
</protein>
<dbReference type="InterPro" id="IPR014756">
    <property type="entry name" value="Ig_E-set"/>
</dbReference>
<evidence type="ECO:0000313" key="4">
    <source>
        <dbReference type="Proteomes" id="UP000190102"/>
    </source>
</evidence>
<gene>
    <name evidence="3" type="ORF">SAMN02745119_01916</name>
</gene>
<evidence type="ECO:0000313" key="3">
    <source>
        <dbReference type="EMBL" id="SJZ88810.1"/>
    </source>
</evidence>
<accession>A0A1T4PB89</accession>